<comment type="subcellular location">
    <subcellularLocation>
        <location evidence="1">Cell membrane</location>
        <topology evidence="1">Multi-pass membrane protein</topology>
    </subcellularLocation>
</comment>
<dbReference type="SUPFAM" id="SSF49503">
    <property type="entry name" value="Cupredoxins"/>
    <property type="match status" value="1"/>
</dbReference>
<keyword evidence="11 12" id="KW-0472">Membrane</keyword>
<keyword evidence="10 12" id="KW-0560">Oxidoreductase</keyword>
<evidence type="ECO:0000256" key="3">
    <source>
        <dbReference type="ARBA" id="ARBA00022448"/>
    </source>
</evidence>
<protein>
    <recommendedName>
        <fullName evidence="12">Quinol oxidase subunit 2</fullName>
        <ecNumber evidence="12">1.10.3.-</ecNumber>
    </recommendedName>
</protein>
<keyword evidence="6 14" id="KW-0812">Transmembrane</keyword>
<dbReference type="GO" id="GO:0042773">
    <property type="term" value="P:ATP synthesis coupled electron transport"/>
    <property type="evidence" value="ECO:0007669"/>
    <property type="project" value="TreeGrafter"/>
</dbReference>
<keyword evidence="4 12" id="KW-1003">Cell membrane</keyword>
<evidence type="ECO:0000256" key="1">
    <source>
        <dbReference type="ARBA" id="ARBA00004651"/>
    </source>
</evidence>
<comment type="similarity">
    <text evidence="2 12">Belongs to the cytochrome c oxidase subunit 2 family.</text>
</comment>
<dbReference type="EC" id="1.10.3.-" evidence="12"/>
<dbReference type="PANTHER" id="PTHR22888:SF18">
    <property type="entry name" value="CYTOCHROME BO(3) UBIQUINOL OXIDASE SUBUNIT 2"/>
    <property type="match status" value="1"/>
</dbReference>
<evidence type="ECO:0000256" key="2">
    <source>
        <dbReference type="ARBA" id="ARBA00007866"/>
    </source>
</evidence>
<evidence type="ECO:0000259" key="16">
    <source>
        <dbReference type="PROSITE" id="PS50999"/>
    </source>
</evidence>
<evidence type="ECO:0000313" key="19">
    <source>
        <dbReference type="Proteomes" id="UP000182589"/>
    </source>
</evidence>
<evidence type="ECO:0000256" key="12">
    <source>
        <dbReference type="PIRNR" id="PIRNR000292"/>
    </source>
</evidence>
<dbReference type="EMBL" id="BSRA01000003">
    <property type="protein sequence ID" value="GLV13124.1"/>
    <property type="molecule type" value="Genomic_DNA"/>
</dbReference>
<reference evidence="19" key="1">
    <citation type="submission" date="2016-10" db="EMBL/GenBank/DDBJ databases">
        <authorList>
            <person name="Varghese N."/>
        </authorList>
    </citation>
    <scope>NUCLEOTIDE SEQUENCE [LARGE SCALE GENOMIC DNA]</scope>
    <source>
        <strain evidence="19">DSM 12489</strain>
    </source>
</reference>
<sequence length="339" mass="36458">MKTGHSPRRAKSLTFLSAALLVLFATGCGRQYMVLDPAGPVGREELHLIVMSAILVGIVIIPVLILLFYIVWRYRDKPGNTAPYTPKWSESKGLEVVWWGIPIVIVGVLGAFTAKTTFALTKPPAESADVTPITIQVTSLDWKWLFQYPGQGIATVNYAEIPTGVPIQFELTSDAPMNSFWVPQLGGQEYTMPGMAMRLWLEADKAGTYYGHGANFTGAGFAHMDFNVIATSDSNFEAWVKQVKASSPALTKAGYAQLKEPSVIGTKSYSSFPPGLFNGTIWADGGQYMPNMMNQTGSPLKAGIHTNSTGVGSGDSMSGMSNMTNMSAMSATGTSSSQK</sequence>
<dbReference type="GO" id="GO:0005507">
    <property type="term" value="F:copper ion binding"/>
    <property type="evidence" value="ECO:0007669"/>
    <property type="project" value="InterPro"/>
</dbReference>
<dbReference type="AlphaFoldDB" id="A0A1H2RAZ1"/>
<dbReference type="Proteomes" id="UP000182589">
    <property type="component" value="Unassembled WGS sequence"/>
</dbReference>
<dbReference type="Proteomes" id="UP001157137">
    <property type="component" value="Unassembled WGS sequence"/>
</dbReference>
<dbReference type="PROSITE" id="PS51257">
    <property type="entry name" value="PROKAR_LIPOPROTEIN"/>
    <property type="match status" value="1"/>
</dbReference>
<comment type="catalytic activity">
    <reaction evidence="12">
        <text>2 a quinol + O2 = 2 a quinone + 2 H2O</text>
        <dbReference type="Rhea" id="RHEA:55376"/>
        <dbReference type="ChEBI" id="CHEBI:15377"/>
        <dbReference type="ChEBI" id="CHEBI:15379"/>
        <dbReference type="ChEBI" id="CHEBI:24646"/>
        <dbReference type="ChEBI" id="CHEBI:132124"/>
    </reaction>
</comment>
<dbReference type="CDD" id="cd04212">
    <property type="entry name" value="CuRO_UO_II"/>
    <property type="match status" value="1"/>
</dbReference>
<dbReference type="PROSITE" id="PS50999">
    <property type="entry name" value="COX2_TM"/>
    <property type="match status" value="1"/>
</dbReference>
<feature type="region of interest" description="Disordered" evidence="13">
    <location>
        <begin position="307"/>
        <end position="339"/>
    </location>
</feature>
<evidence type="ECO:0000313" key="17">
    <source>
        <dbReference type="EMBL" id="GLV13124.1"/>
    </source>
</evidence>
<evidence type="ECO:0000256" key="4">
    <source>
        <dbReference type="ARBA" id="ARBA00022475"/>
    </source>
</evidence>
<dbReference type="SUPFAM" id="SSF81464">
    <property type="entry name" value="Cytochrome c oxidase subunit II-like, transmembrane region"/>
    <property type="match status" value="1"/>
</dbReference>
<evidence type="ECO:0000313" key="18">
    <source>
        <dbReference type="EMBL" id="SDW16024.1"/>
    </source>
</evidence>
<feature type="domain" description="Cytochrome oxidase subunit II transmembrane region profile" evidence="16">
    <location>
        <begin position="26"/>
        <end position="124"/>
    </location>
</feature>
<name>A0A1H2RAZ1_9BACL</name>
<keyword evidence="9 14" id="KW-1133">Transmembrane helix</keyword>
<evidence type="ECO:0000256" key="13">
    <source>
        <dbReference type="SAM" id="MobiDB-lite"/>
    </source>
</evidence>
<evidence type="ECO:0000256" key="14">
    <source>
        <dbReference type="SAM" id="Phobius"/>
    </source>
</evidence>
<keyword evidence="5 12" id="KW-0679">Respiratory chain</keyword>
<dbReference type="InterPro" id="IPR008972">
    <property type="entry name" value="Cupredoxin"/>
</dbReference>
<organism evidence="18 19">
    <name type="scientific">Alicyclobacillus hesperidum</name>
    <dbReference type="NCBI Taxonomy" id="89784"/>
    <lineage>
        <taxon>Bacteria</taxon>
        <taxon>Bacillati</taxon>
        <taxon>Bacillota</taxon>
        <taxon>Bacilli</taxon>
        <taxon>Bacillales</taxon>
        <taxon>Alicyclobacillaceae</taxon>
        <taxon>Alicyclobacillus</taxon>
    </lineage>
</organism>
<keyword evidence="7" id="KW-0732">Signal</keyword>
<feature type="transmembrane region" description="Helical" evidence="14">
    <location>
        <begin position="46"/>
        <end position="72"/>
    </location>
</feature>
<evidence type="ECO:0000256" key="5">
    <source>
        <dbReference type="ARBA" id="ARBA00022660"/>
    </source>
</evidence>
<dbReference type="GO" id="GO:0005886">
    <property type="term" value="C:plasma membrane"/>
    <property type="evidence" value="ECO:0007669"/>
    <property type="project" value="UniProtKB-SubCell"/>
</dbReference>
<evidence type="ECO:0000256" key="9">
    <source>
        <dbReference type="ARBA" id="ARBA00022989"/>
    </source>
</evidence>
<accession>A0A1H2RAZ1</accession>
<dbReference type="PIRSF" id="PIRSF000292">
    <property type="entry name" value="Ubi_od_II"/>
    <property type="match status" value="1"/>
</dbReference>
<evidence type="ECO:0000256" key="11">
    <source>
        <dbReference type="ARBA" id="ARBA00023136"/>
    </source>
</evidence>
<dbReference type="STRING" id="89784.SAMN04489725_102222"/>
<dbReference type="Gene3D" id="1.10.287.90">
    <property type="match status" value="1"/>
</dbReference>
<dbReference type="GO" id="GO:0004129">
    <property type="term" value="F:cytochrome-c oxidase activity"/>
    <property type="evidence" value="ECO:0007669"/>
    <property type="project" value="UniProtKB-UniRule"/>
</dbReference>
<dbReference type="GO" id="GO:0016682">
    <property type="term" value="F:oxidoreductase activity, acting on diphenols and related substances as donors, oxygen as acceptor"/>
    <property type="evidence" value="ECO:0007669"/>
    <property type="project" value="InterPro"/>
</dbReference>
<evidence type="ECO:0000256" key="10">
    <source>
        <dbReference type="ARBA" id="ARBA00023002"/>
    </source>
</evidence>
<dbReference type="InterPro" id="IPR006333">
    <property type="entry name" value="Cyt_o_ubiquinol_oxidase_su2"/>
</dbReference>
<dbReference type="PANTHER" id="PTHR22888">
    <property type="entry name" value="CYTOCHROME C OXIDASE, SUBUNIT II"/>
    <property type="match status" value="1"/>
</dbReference>
<dbReference type="Gene3D" id="2.60.40.420">
    <property type="entry name" value="Cupredoxins - blue copper proteins"/>
    <property type="match status" value="1"/>
</dbReference>
<feature type="domain" description="Cytochrome oxidase subunit II copper A binding" evidence="15">
    <location>
        <begin position="130"/>
        <end position="242"/>
    </location>
</feature>
<dbReference type="InterPro" id="IPR036257">
    <property type="entry name" value="Cyt_c_oxidase_su2_TM_sf"/>
</dbReference>
<reference evidence="18" key="2">
    <citation type="submission" date="2016-10" db="EMBL/GenBank/DDBJ databases">
        <authorList>
            <person name="de Groot N.N."/>
        </authorList>
    </citation>
    <scope>NUCLEOTIDE SEQUENCE [LARGE SCALE GENOMIC DNA]</scope>
    <source>
        <strain evidence="18">DSM 12489</strain>
    </source>
</reference>
<keyword evidence="3 12" id="KW-0813">Transport</keyword>
<reference evidence="17" key="3">
    <citation type="submission" date="2023-02" db="EMBL/GenBank/DDBJ databases">
        <title>Proposal of a novel subspecies: Alicyclobacillus hesperidum subspecies aegle.</title>
        <authorList>
            <person name="Goto K."/>
            <person name="Fujii T."/>
            <person name="Yasui K."/>
            <person name="Mochida K."/>
            <person name="Kato-Tanaka Y."/>
            <person name="Morohoshi S."/>
            <person name="An S.Y."/>
            <person name="Kasai H."/>
            <person name="Yokota A."/>
        </authorList>
    </citation>
    <scope>NUCLEOTIDE SEQUENCE</scope>
    <source>
        <strain evidence="17">DSM 12766</strain>
    </source>
</reference>
<dbReference type="Pfam" id="PF00116">
    <property type="entry name" value="COX2"/>
    <property type="match status" value="1"/>
</dbReference>
<comment type="function">
    <text evidence="12">Catalyzes quinol oxidation with the concomitant reduction of oxygen to water. Subunit II transfers the electrons from a quinol to the binuclear center of the catalytic subunit I.</text>
</comment>
<evidence type="ECO:0000256" key="6">
    <source>
        <dbReference type="ARBA" id="ARBA00022692"/>
    </source>
</evidence>
<gene>
    <name evidence="17" type="ORF">Heshes_08080</name>
    <name evidence="18" type="ORF">SAMN04489725_102222</name>
</gene>
<evidence type="ECO:0000259" key="15">
    <source>
        <dbReference type="PROSITE" id="PS50857"/>
    </source>
</evidence>
<evidence type="ECO:0000256" key="7">
    <source>
        <dbReference type="ARBA" id="ARBA00022729"/>
    </source>
</evidence>
<keyword evidence="19" id="KW-1185">Reference proteome</keyword>
<dbReference type="EMBL" id="FNOJ01000002">
    <property type="protein sequence ID" value="SDW16024.1"/>
    <property type="molecule type" value="Genomic_DNA"/>
</dbReference>
<keyword evidence="8 12" id="KW-0249">Electron transport</keyword>
<feature type="transmembrane region" description="Helical" evidence="14">
    <location>
        <begin position="93"/>
        <end position="114"/>
    </location>
</feature>
<dbReference type="InterPro" id="IPR034227">
    <property type="entry name" value="CuRO_UO_II"/>
</dbReference>
<evidence type="ECO:0000256" key="8">
    <source>
        <dbReference type="ARBA" id="ARBA00022982"/>
    </source>
</evidence>
<dbReference type="InterPro" id="IPR011759">
    <property type="entry name" value="Cyt_c_oxidase_su2_TM_dom"/>
</dbReference>
<dbReference type="InterPro" id="IPR002429">
    <property type="entry name" value="CcO_II-like_C"/>
</dbReference>
<proteinExistence type="inferred from homology"/>
<dbReference type="PROSITE" id="PS50857">
    <property type="entry name" value="COX2_CUA"/>
    <property type="match status" value="1"/>
</dbReference>
<dbReference type="InterPro" id="IPR045187">
    <property type="entry name" value="CcO_II"/>
</dbReference>
<feature type="compositionally biased region" description="Low complexity" evidence="13">
    <location>
        <begin position="308"/>
        <end position="339"/>
    </location>
</feature>